<reference evidence="1 2" key="1">
    <citation type="submission" date="2018-06" db="EMBL/GenBank/DDBJ databases">
        <authorList>
            <consortium name="Pathogen Informatics"/>
            <person name="Doyle S."/>
        </authorList>
    </citation>
    <scope>NUCLEOTIDE SEQUENCE [LARGE SCALE GENOMIC DNA]</scope>
    <source>
        <strain evidence="1 2">NCTC13043</strain>
    </source>
</reference>
<dbReference type="Pfam" id="PF02566">
    <property type="entry name" value="OsmC"/>
    <property type="match status" value="1"/>
</dbReference>
<evidence type="ECO:0000313" key="1">
    <source>
        <dbReference type="EMBL" id="SUC37542.1"/>
    </source>
</evidence>
<evidence type="ECO:0000313" key="2">
    <source>
        <dbReference type="Proteomes" id="UP000254235"/>
    </source>
</evidence>
<dbReference type="InterPro" id="IPR036102">
    <property type="entry name" value="OsmC/Ohrsf"/>
</dbReference>
<gene>
    <name evidence="1" type="ORF">NCTC13043_02032</name>
</gene>
<protein>
    <submittedName>
        <fullName evidence="1">OsmC-like protein</fullName>
    </submittedName>
</protein>
<dbReference type="EMBL" id="UGTP01000002">
    <property type="protein sequence ID" value="SUC37542.1"/>
    <property type="molecule type" value="Genomic_DNA"/>
</dbReference>
<dbReference type="Proteomes" id="UP000254235">
    <property type="component" value="Unassembled WGS sequence"/>
</dbReference>
<organism evidence="1 2">
    <name type="scientific">Prevotella pallens</name>
    <dbReference type="NCBI Taxonomy" id="60133"/>
    <lineage>
        <taxon>Bacteria</taxon>
        <taxon>Pseudomonadati</taxon>
        <taxon>Bacteroidota</taxon>
        <taxon>Bacteroidia</taxon>
        <taxon>Bacteroidales</taxon>
        <taxon>Prevotellaceae</taxon>
        <taxon>Prevotella</taxon>
    </lineage>
</organism>
<dbReference type="InterPro" id="IPR015946">
    <property type="entry name" value="KH_dom-like_a/b"/>
</dbReference>
<dbReference type="PANTHER" id="PTHR39624:SF2">
    <property type="entry name" value="OSMC-LIKE PROTEIN"/>
    <property type="match status" value="1"/>
</dbReference>
<dbReference type="PANTHER" id="PTHR39624">
    <property type="entry name" value="PROTEIN INVOLVED IN RIMO-MEDIATED BETA-METHYLTHIOLATION OF RIBOSOMAL PROTEIN S12 YCAO"/>
    <property type="match status" value="1"/>
</dbReference>
<accession>A0A379G9I0</accession>
<dbReference type="SUPFAM" id="SSF82784">
    <property type="entry name" value="OsmC-like"/>
    <property type="match status" value="1"/>
</dbReference>
<dbReference type="AlphaFoldDB" id="A0A379G9I0"/>
<name>A0A379G9I0_9BACT</name>
<sequence length="145" mass="16007">MFGTVKYISIMEKSIVKYLGNFRVEAMYEASKQTLKTDAGKASGGLGEYATPVDILAQSLAACTLTTMAMRAKRENIDLTGTYAEVGEIIEDVKTLTVEKIDITFHIKGIADEALRKKIENFALKGCFVGNSLKAQKNFTFVYED</sequence>
<dbReference type="InterPro" id="IPR003718">
    <property type="entry name" value="OsmC/Ohr_fam"/>
</dbReference>
<proteinExistence type="predicted"/>
<dbReference type="Gene3D" id="3.30.300.20">
    <property type="match status" value="1"/>
</dbReference>